<organism evidence="1 2">
    <name type="scientific">Prosthecodimorpha hirschii</name>
    <dbReference type="NCBI Taxonomy" id="665126"/>
    <lineage>
        <taxon>Bacteria</taxon>
        <taxon>Pseudomonadati</taxon>
        <taxon>Pseudomonadota</taxon>
        <taxon>Alphaproteobacteria</taxon>
        <taxon>Hyphomicrobiales</taxon>
        <taxon>Ancalomicrobiaceae</taxon>
        <taxon>Prosthecodimorpha</taxon>
    </lineage>
</organism>
<sequence>MNVEPIEQTFDKAIRLDPQALPHRYKYRTGLEGDAAEAAVLLDRTMATVCRRLPSGIPMAMRMTMHAFEGVAVRFAPGDDGDSMKVVLELLHRDPNLSLPLAVVDDMDDVVADWRSWGRALSLPLLVVEADGSYRPVEARLGAVDIRPTRPRRRRSILAQRRPRFLVRRRVPVIPEVPTFVAGREITAWE</sequence>
<dbReference type="AlphaFoldDB" id="A0A0P6WHN1"/>
<dbReference type="Pfam" id="PF19596">
    <property type="entry name" value="DUF6101"/>
    <property type="match status" value="1"/>
</dbReference>
<reference evidence="1 2" key="1">
    <citation type="submission" date="2015-09" db="EMBL/GenBank/DDBJ databases">
        <authorList>
            <person name="Jackson K.R."/>
            <person name="Lunt B.L."/>
            <person name="Fisher J.N.B."/>
            <person name="Gardner A.V."/>
            <person name="Bailey M.E."/>
            <person name="Deus L.M."/>
            <person name="Earl A.S."/>
            <person name="Gibby P.D."/>
            <person name="Hartmann K.A."/>
            <person name="Liu J.E."/>
            <person name="Manci A.M."/>
            <person name="Nielsen D.A."/>
            <person name="Solomon M.B."/>
            <person name="Breakwell D.P."/>
            <person name="Burnett S.H."/>
            <person name="Grose J.H."/>
        </authorList>
    </citation>
    <scope>NUCLEOTIDE SEQUENCE [LARGE SCALE GENOMIC DNA]</scope>
    <source>
        <strain evidence="1 2">16</strain>
    </source>
</reference>
<dbReference type="InterPro" id="IPR046083">
    <property type="entry name" value="DUF6101"/>
</dbReference>
<dbReference type="EMBL" id="LJYW01000001">
    <property type="protein sequence ID" value="KPL54232.1"/>
    <property type="molecule type" value="Genomic_DNA"/>
</dbReference>
<name>A0A0P6WHN1_9HYPH</name>
<dbReference type="STRING" id="665126.ABB55_20085"/>
<gene>
    <name evidence="1" type="ORF">ABB55_20085</name>
</gene>
<evidence type="ECO:0000313" key="1">
    <source>
        <dbReference type="EMBL" id="KPL54232.1"/>
    </source>
</evidence>
<evidence type="ECO:0000313" key="2">
    <source>
        <dbReference type="Proteomes" id="UP000048984"/>
    </source>
</evidence>
<comment type="caution">
    <text evidence="1">The sequence shown here is derived from an EMBL/GenBank/DDBJ whole genome shotgun (WGS) entry which is preliminary data.</text>
</comment>
<accession>A0A0P6WHN1</accession>
<dbReference type="Proteomes" id="UP000048984">
    <property type="component" value="Unassembled WGS sequence"/>
</dbReference>
<proteinExistence type="predicted"/>
<protein>
    <submittedName>
        <fullName evidence="1">Uncharacterized protein</fullName>
    </submittedName>
</protein>
<keyword evidence="2" id="KW-1185">Reference proteome</keyword>
<reference evidence="1 2" key="2">
    <citation type="submission" date="2015-10" db="EMBL/GenBank/DDBJ databases">
        <title>Draft Genome Sequence of Prosthecomicrobium hirschii ATCC 27832.</title>
        <authorList>
            <person name="Daniel J."/>
            <person name="Givan S.A."/>
            <person name="Brun Y.V."/>
            <person name="Brown P.J."/>
        </authorList>
    </citation>
    <scope>NUCLEOTIDE SEQUENCE [LARGE SCALE GENOMIC DNA]</scope>
    <source>
        <strain evidence="1 2">16</strain>
    </source>
</reference>